<evidence type="ECO:0000313" key="1">
    <source>
        <dbReference type="EMBL" id="QIM54623.1"/>
    </source>
</evidence>
<organism evidence="1 2">
    <name type="scientific">Hydrogenophaga crocea</name>
    <dbReference type="NCBI Taxonomy" id="2716225"/>
    <lineage>
        <taxon>Bacteria</taxon>
        <taxon>Pseudomonadati</taxon>
        <taxon>Pseudomonadota</taxon>
        <taxon>Betaproteobacteria</taxon>
        <taxon>Burkholderiales</taxon>
        <taxon>Comamonadaceae</taxon>
        <taxon>Hydrogenophaga</taxon>
    </lineage>
</organism>
<protein>
    <submittedName>
        <fullName evidence="1">Uncharacterized protein</fullName>
    </submittedName>
</protein>
<name>A0A6G8INC9_9BURK</name>
<sequence length="220" mass="24197">MHRSAGWPCHDAIEIDLLAAGYLERRFGPQGHETLRVTDAGIALLARAQQRNRAQRDAHERLVARVAQAQVREGRLAWCGLSLRAPLPRDDGGQDWALANPDVFSIRRSSRADWLEPVVHEIKVSRADLRADLRQPAKRGAYLGMAGAVWYVLGRDARGRAIGGADDVPAECGVMAESDEGLRVLREAPRRPVPALPLHVWLALAQATPTPPDEPAQAWL</sequence>
<accession>A0A6G8INC9</accession>
<dbReference type="EMBL" id="CP049989">
    <property type="protein sequence ID" value="QIM54623.1"/>
    <property type="molecule type" value="Genomic_DNA"/>
</dbReference>
<evidence type="ECO:0000313" key="2">
    <source>
        <dbReference type="Proteomes" id="UP000503162"/>
    </source>
</evidence>
<dbReference type="KEGG" id="hcz:G9Q37_01475"/>
<dbReference type="Proteomes" id="UP000503162">
    <property type="component" value="Chromosome"/>
</dbReference>
<keyword evidence="2" id="KW-1185">Reference proteome</keyword>
<reference evidence="1 2" key="1">
    <citation type="submission" date="2020-03" db="EMBL/GenBank/DDBJ databases">
        <title>Hydrogenophaga sp. nov. isolated from cyanobacterial mat.</title>
        <authorList>
            <person name="Thorat V."/>
            <person name="Kirdat K."/>
            <person name="Tiwarekar B."/>
            <person name="Costa E.D."/>
            <person name="Yadav A."/>
        </authorList>
    </citation>
    <scope>NUCLEOTIDE SEQUENCE [LARGE SCALE GENOMIC DNA]</scope>
    <source>
        <strain evidence="1 2">BA0156</strain>
    </source>
</reference>
<dbReference type="AlphaFoldDB" id="A0A6G8INC9"/>
<proteinExistence type="predicted"/>
<gene>
    <name evidence="1" type="ORF">G9Q37_01475</name>
</gene>